<dbReference type="AlphaFoldDB" id="A0A8X6N1H0"/>
<proteinExistence type="predicted"/>
<evidence type="ECO:0000313" key="2">
    <source>
        <dbReference type="Proteomes" id="UP000887013"/>
    </source>
</evidence>
<reference evidence="1" key="1">
    <citation type="submission" date="2020-08" db="EMBL/GenBank/DDBJ databases">
        <title>Multicomponent nature underlies the extraordinary mechanical properties of spider dragline silk.</title>
        <authorList>
            <person name="Kono N."/>
            <person name="Nakamura H."/>
            <person name="Mori M."/>
            <person name="Yoshida Y."/>
            <person name="Ohtoshi R."/>
            <person name="Malay A.D."/>
            <person name="Moran D.A.P."/>
            <person name="Tomita M."/>
            <person name="Numata K."/>
            <person name="Arakawa K."/>
        </authorList>
    </citation>
    <scope>NUCLEOTIDE SEQUENCE</scope>
</reference>
<name>A0A8X6N1H0_NEPPI</name>
<sequence length="89" mass="9962">MPVSVQSFDCVLFISKAGQSDTLSILNWEETCSSLWCESVGSRCIDQMFHLKSPGAVKAICSDRDWLGCGCGCVKMLSRKMNENEWMNM</sequence>
<organism evidence="1 2">
    <name type="scientific">Nephila pilipes</name>
    <name type="common">Giant wood spider</name>
    <name type="synonym">Nephila maculata</name>
    <dbReference type="NCBI Taxonomy" id="299642"/>
    <lineage>
        <taxon>Eukaryota</taxon>
        <taxon>Metazoa</taxon>
        <taxon>Ecdysozoa</taxon>
        <taxon>Arthropoda</taxon>
        <taxon>Chelicerata</taxon>
        <taxon>Arachnida</taxon>
        <taxon>Araneae</taxon>
        <taxon>Araneomorphae</taxon>
        <taxon>Entelegynae</taxon>
        <taxon>Araneoidea</taxon>
        <taxon>Nephilidae</taxon>
        <taxon>Nephila</taxon>
    </lineage>
</organism>
<dbReference type="Proteomes" id="UP000887013">
    <property type="component" value="Unassembled WGS sequence"/>
</dbReference>
<evidence type="ECO:0000313" key="1">
    <source>
        <dbReference type="EMBL" id="GFS89355.1"/>
    </source>
</evidence>
<comment type="caution">
    <text evidence="1">The sequence shown here is derived from an EMBL/GenBank/DDBJ whole genome shotgun (WGS) entry which is preliminary data.</text>
</comment>
<accession>A0A8X6N1H0</accession>
<protein>
    <submittedName>
        <fullName evidence="1">Uncharacterized protein</fullName>
    </submittedName>
</protein>
<dbReference type="EMBL" id="BMAW01004508">
    <property type="protein sequence ID" value="GFS89355.1"/>
    <property type="molecule type" value="Genomic_DNA"/>
</dbReference>
<gene>
    <name evidence="1" type="ORF">NPIL_207051</name>
</gene>
<keyword evidence="2" id="KW-1185">Reference proteome</keyword>